<name>A0A8S5QGN5_9CAUD</name>
<proteinExistence type="predicted"/>
<evidence type="ECO:0000313" key="1">
    <source>
        <dbReference type="EMBL" id="DAE18035.1"/>
    </source>
</evidence>
<dbReference type="EMBL" id="BK015649">
    <property type="protein sequence ID" value="DAE18035.1"/>
    <property type="molecule type" value="Genomic_DNA"/>
</dbReference>
<reference evidence="1" key="1">
    <citation type="journal article" date="2021" name="Proc. Natl. Acad. Sci. U.S.A.">
        <title>A Catalog of Tens of Thousands of Viruses from Human Metagenomes Reveals Hidden Associations with Chronic Diseases.</title>
        <authorList>
            <person name="Tisza M.J."/>
            <person name="Buck C.B."/>
        </authorList>
    </citation>
    <scope>NUCLEOTIDE SEQUENCE</scope>
    <source>
        <strain evidence="1">Ctr8v12</strain>
    </source>
</reference>
<accession>A0A8S5QGN5</accession>
<sequence length="31" mass="3766">MGSVLPHLWVYQRVLLLAHLKRWQFLQVGLY</sequence>
<organism evidence="1">
    <name type="scientific">Siphoviridae sp. ctr8v12</name>
    <dbReference type="NCBI Taxonomy" id="2825685"/>
    <lineage>
        <taxon>Viruses</taxon>
        <taxon>Duplodnaviria</taxon>
        <taxon>Heunggongvirae</taxon>
        <taxon>Uroviricota</taxon>
        <taxon>Caudoviricetes</taxon>
    </lineage>
</organism>
<protein>
    <submittedName>
        <fullName evidence="1">Uncharacterized protein</fullName>
    </submittedName>
</protein>